<evidence type="ECO:0000313" key="15">
    <source>
        <dbReference type="Proteomes" id="UP000565785"/>
    </source>
</evidence>
<keyword evidence="8" id="KW-0675">Receptor</keyword>
<keyword evidence="10" id="KW-0393">Immunoglobulin domain</keyword>
<dbReference type="GO" id="GO:0006955">
    <property type="term" value="P:immune response"/>
    <property type="evidence" value="ECO:0007669"/>
    <property type="project" value="TreeGrafter"/>
</dbReference>
<keyword evidence="9" id="KW-0325">Glycoprotein</keyword>
<feature type="domain" description="Ig-like" evidence="13">
    <location>
        <begin position="113"/>
        <end position="202"/>
    </location>
</feature>
<dbReference type="SUPFAM" id="SSF48726">
    <property type="entry name" value="Immunoglobulin"/>
    <property type="match status" value="1"/>
</dbReference>
<feature type="non-terminal residue" evidence="14">
    <location>
        <position position="278"/>
    </location>
</feature>
<evidence type="ECO:0000256" key="11">
    <source>
        <dbReference type="SAM" id="MobiDB-lite"/>
    </source>
</evidence>
<dbReference type="InterPro" id="IPR036179">
    <property type="entry name" value="Ig-like_dom_sf"/>
</dbReference>
<evidence type="ECO:0000259" key="13">
    <source>
        <dbReference type="PROSITE" id="PS50835"/>
    </source>
</evidence>
<gene>
    <name evidence="14" type="primary">Cd80</name>
    <name evidence="14" type="ORF">RHICYA_R05210</name>
</gene>
<dbReference type="GO" id="GO:0071222">
    <property type="term" value="P:cellular response to lipopolysaccharide"/>
    <property type="evidence" value="ECO:0007669"/>
    <property type="project" value="TreeGrafter"/>
</dbReference>
<proteinExistence type="predicted"/>
<evidence type="ECO:0000256" key="12">
    <source>
        <dbReference type="SAM" id="Phobius"/>
    </source>
</evidence>
<keyword evidence="6 12" id="KW-0472">Membrane</keyword>
<dbReference type="PROSITE" id="PS50835">
    <property type="entry name" value="IG_LIKE"/>
    <property type="match status" value="2"/>
</dbReference>
<dbReference type="OrthoDB" id="9904387at2759"/>
<keyword evidence="4" id="KW-0732">Signal</keyword>
<accession>A0A7L1NA83</accession>
<evidence type="ECO:0000256" key="6">
    <source>
        <dbReference type="ARBA" id="ARBA00023136"/>
    </source>
</evidence>
<dbReference type="InterPro" id="IPR051713">
    <property type="entry name" value="T-cell_Activation_Regulation"/>
</dbReference>
<dbReference type="PANTHER" id="PTHR25466:SF4">
    <property type="entry name" value="T-LYMPHOCYTE ACTIVATION ANTIGEN CD80"/>
    <property type="match status" value="1"/>
</dbReference>
<dbReference type="GO" id="GO:0031295">
    <property type="term" value="P:T cell costimulation"/>
    <property type="evidence" value="ECO:0007669"/>
    <property type="project" value="TreeGrafter"/>
</dbReference>
<evidence type="ECO:0000256" key="2">
    <source>
        <dbReference type="ARBA" id="ARBA00022475"/>
    </source>
</evidence>
<comment type="subcellular location">
    <subcellularLocation>
        <location evidence="1">Cell membrane</location>
        <topology evidence="1">Single-pass type I membrane protein</topology>
    </subcellularLocation>
</comment>
<evidence type="ECO:0000313" key="14">
    <source>
        <dbReference type="EMBL" id="NXN96365.1"/>
    </source>
</evidence>
<keyword evidence="15" id="KW-1185">Reference proteome</keyword>
<evidence type="ECO:0000256" key="4">
    <source>
        <dbReference type="ARBA" id="ARBA00022729"/>
    </source>
</evidence>
<evidence type="ECO:0000256" key="5">
    <source>
        <dbReference type="ARBA" id="ARBA00022989"/>
    </source>
</evidence>
<keyword evidence="2" id="KW-1003">Cell membrane</keyword>
<protein>
    <submittedName>
        <fullName evidence="14">CD80 protein</fullName>
    </submittedName>
</protein>
<dbReference type="InterPro" id="IPR013106">
    <property type="entry name" value="Ig_V-set"/>
</dbReference>
<feature type="domain" description="Ig-like" evidence="13">
    <location>
        <begin position="1"/>
        <end position="95"/>
    </location>
</feature>
<dbReference type="GO" id="GO:0009897">
    <property type="term" value="C:external side of plasma membrane"/>
    <property type="evidence" value="ECO:0007669"/>
    <property type="project" value="TreeGrafter"/>
</dbReference>
<dbReference type="AlphaFoldDB" id="A0A7L1NA83"/>
<dbReference type="Proteomes" id="UP000565785">
    <property type="component" value="Unassembled WGS sequence"/>
</dbReference>
<keyword evidence="3 12" id="KW-0812">Transmembrane</keyword>
<feature type="non-terminal residue" evidence="14">
    <location>
        <position position="1"/>
    </location>
</feature>
<keyword evidence="7" id="KW-1015">Disulfide bond</keyword>
<dbReference type="GO" id="GO:0007166">
    <property type="term" value="P:cell surface receptor signaling pathway"/>
    <property type="evidence" value="ECO:0007669"/>
    <property type="project" value="TreeGrafter"/>
</dbReference>
<evidence type="ECO:0000256" key="9">
    <source>
        <dbReference type="ARBA" id="ARBA00023180"/>
    </source>
</evidence>
<dbReference type="GO" id="GO:0042102">
    <property type="term" value="P:positive regulation of T cell proliferation"/>
    <property type="evidence" value="ECO:0007669"/>
    <property type="project" value="TreeGrafter"/>
</dbReference>
<sequence length="278" mass="30553">KTVKSKVGDRVALPCCKIPSSESLQNYRVYWQKTTMEVVLAYDYGEKISRNEQYDNRTEMDGRNLTLWISPVEIRDNGSYDCVVQHRKSSQNPVVLFCVEHVTLFVTADFSKPDVTAEVAADSCESTEVLVTCSSHGGFVKPRISGALNNKSVVWAASWVSASGLSTYSVTAKLWLNVTKDSSFTCSVEYNGLVRSTSLLLNKTNDCIILPAPARYNIITASTIIIVLFLLAVTLTARCLPRRACCRCCKPHDPVEEGMKDHTKAPPSSKATPGTSAV</sequence>
<feature type="transmembrane region" description="Helical" evidence="12">
    <location>
        <begin position="216"/>
        <end position="237"/>
    </location>
</feature>
<dbReference type="Pfam" id="PF08205">
    <property type="entry name" value="C2-set_2"/>
    <property type="match status" value="1"/>
</dbReference>
<feature type="compositionally biased region" description="Polar residues" evidence="11">
    <location>
        <begin position="269"/>
        <end position="278"/>
    </location>
</feature>
<dbReference type="PANTHER" id="PTHR25466">
    <property type="entry name" value="T-LYMPHOCYTE ACTIVATION ANTIGEN"/>
    <property type="match status" value="1"/>
</dbReference>
<evidence type="ECO:0000256" key="3">
    <source>
        <dbReference type="ARBA" id="ARBA00022692"/>
    </source>
</evidence>
<keyword evidence="5 12" id="KW-1133">Transmembrane helix</keyword>
<organism evidence="14 15">
    <name type="scientific">Rhinopomastus cyanomelas</name>
    <name type="common">Common scimitarbill</name>
    <dbReference type="NCBI Taxonomy" id="113115"/>
    <lineage>
        <taxon>Eukaryota</taxon>
        <taxon>Metazoa</taxon>
        <taxon>Chordata</taxon>
        <taxon>Craniata</taxon>
        <taxon>Vertebrata</taxon>
        <taxon>Euteleostomi</taxon>
        <taxon>Archelosauria</taxon>
        <taxon>Archosauria</taxon>
        <taxon>Dinosauria</taxon>
        <taxon>Saurischia</taxon>
        <taxon>Theropoda</taxon>
        <taxon>Coelurosauria</taxon>
        <taxon>Aves</taxon>
        <taxon>Neognathae</taxon>
        <taxon>Neoaves</taxon>
        <taxon>Telluraves</taxon>
        <taxon>Coraciimorphae</taxon>
        <taxon>Bucerotiformes</taxon>
        <taxon>Rhinopomastidae</taxon>
        <taxon>Rhinopomastus</taxon>
    </lineage>
</organism>
<evidence type="ECO:0000256" key="7">
    <source>
        <dbReference type="ARBA" id="ARBA00023157"/>
    </source>
</evidence>
<reference evidence="14 15" key="1">
    <citation type="submission" date="2019-09" db="EMBL/GenBank/DDBJ databases">
        <title>Bird 10,000 Genomes (B10K) Project - Family phase.</title>
        <authorList>
            <person name="Zhang G."/>
        </authorList>
    </citation>
    <scope>NUCLEOTIDE SEQUENCE [LARGE SCALE GENOMIC DNA]</scope>
    <source>
        <strain evidence="14">B10K-DU-002-35</strain>
        <tissue evidence="14">Muscle</tissue>
    </source>
</reference>
<evidence type="ECO:0000256" key="1">
    <source>
        <dbReference type="ARBA" id="ARBA00004251"/>
    </source>
</evidence>
<dbReference type="InterPro" id="IPR013162">
    <property type="entry name" value="CD80_C2-set"/>
</dbReference>
<dbReference type="GO" id="GO:0042130">
    <property type="term" value="P:negative regulation of T cell proliferation"/>
    <property type="evidence" value="ECO:0007669"/>
    <property type="project" value="TreeGrafter"/>
</dbReference>
<dbReference type="Pfam" id="PF07686">
    <property type="entry name" value="V-set"/>
    <property type="match status" value="1"/>
</dbReference>
<feature type="region of interest" description="Disordered" evidence="11">
    <location>
        <begin position="257"/>
        <end position="278"/>
    </location>
</feature>
<dbReference type="InterPro" id="IPR007110">
    <property type="entry name" value="Ig-like_dom"/>
</dbReference>
<name>A0A7L1NA83_RHICY</name>
<dbReference type="Gene3D" id="2.60.40.10">
    <property type="entry name" value="Immunoglobulins"/>
    <property type="match status" value="2"/>
</dbReference>
<dbReference type="InterPro" id="IPR013783">
    <property type="entry name" value="Ig-like_fold"/>
</dbReference>
<comment type="caution">
    <text evidence="14">The sequence shown here is derived from an EMBL/GenBank/DDBJ whole genome shotgun (WGS) entry which is preliminary data.</text>
</comment>
<evidence type="ECO:0000256" key="8">
    <source>
        <dbReference type="ARBA" id="ARBA00023170"/>
    </source>
</evidence>
<evidence type="ECO:0000256" key="10">
    <source>
        <dbReference type="ARBA" id="ARBA00023319"/>
    </source>
</evidence>
<dbReference type="EMBL" id="VXBP01004230">
    <property type="protein sequence ID" value="NXN96365.1"/>
    <property type="molecule type" value="Genomic_DNA"/>
</dbReference>